<comment type="caution">
    <text evidence="7">The sequence shown here is derived from an EMBL/GenBank/DDBJ whole genome shotgun (WGS) entry which is preliminary data.</text>
</comment>
<dbReference type="Gene3D" id="3.40.50.1820">
    <property type="entry name" value="alpha/beta hydrolase"/>
    <property type="match status" value="1"/>
</dbReference>
<dbReference type="SUPFAM" id="SSF50993">
    <property type="entry name" value="Peptidase/esterase 'gauge' domain"/>
    <property type="match status" value="1"/>
</dbReference>
<dbReference type="PRINTS" id="PR00862">
    <property type="entry name" value="PROLIGOPTASE"/>
</dbReference>
<dbReference type="PANTHER" id="PTHR11757">
    <property type="entry name" value="PROTEASE FAMILY S9A OLIGOPEPTIDASE"/>
    <property type="match status" value="1"/>
</dbReference>
<feature type="domain" description="Peptidase S9 prolyl oligopeptidase catalytic" evidence="5">
    <location>
        <begin position="472"/>
        <end position="687"/>
    </location>
</feature>
<evidence type="ECO:0000256" key="3">
    <source>
        <dbReference type="ARBA" id="ARBA00022801"/>
    </source>
</evidence>
<protein>
    <submittedName>
        <fullName evidence="7">S9 family peptidase</fullName>
    </submittedName>
</protein>
<keyword evidence="8" id="KW-1185">Reference proteome</keyword>
<comment type="similarity">
    <text evidence="1">Belongs to the peptidase S9A family.</text>
</comment>
<evidence type="ECO:0000256" key="4">
    <source>
        <dbReference type="ARBA" id="ARBA00022825"/>
    </source>
</evidence>
<evidence type="ECO:0000256" key="1">
    <source>
        <dbReference type="ARBA" id="ARBA00005228"/>
    </source>
</evidence>
<evidence type="ECO:0000259" key="5">
    <source>
        <dbReference type="Pfam" id="PF00326"/>
    </source>
</evidence>
<keyword evidence="3" id="KW-0378">Hydrolase</keyword>
<keyword evidence="2" id="KW-0645">Protease</keyword>
<dbReference type="RefSeq" id="WP_142894453.1">
    <property type="nucleotide sequence ID" value="NZ_ML660165.1"/>
</dbReference>
<accession>A0A545UBV4</accession>
<gene>
    <name evidence="7" type="ORF">FLL46_14130</name>
</gene>
<evidence type="ECO:0000313" key="8">
    <source>
        <dbReference type="Proteomes" id="UP000315439"/>
    </source>
</evidence>
<dbReference type="FunFam" id="3.40.50.1820:FF:000005">
    <property type="entry name" value="Prolyl endopeptidase"/>
    <property type="match status" value="1"/>
</dbReference>
<dbReference type="AlphaFoldDB" id="A0A545UBV4"/>
<dbReference type="SUPFAM" id="SSF53474">
    <property type="entry name" value="alpha/beta-Hydrolases"/>
    <property type="match status" value="1"/>
</dbReference>
<feature type="domain" description="Peptidase S9A N-terminal" evidence="6">
    <location>
        <begin position="12"/>
        <end position="412"/>
    </location>
</feature>
<dbReference type="OrthoDB" id="9801421at2"/>
<dbReference type="InterPro" id="IPR002470">
    <property type="entry name" value="Peptidase_S9A"/>
</dbReference>
<evidence type="ECO:0000256" key="2">
    <source>
        <dbReference type="ARBA" id="ARBA00022670"/>
    </source>
</evidence>
<dbReference type="Pfam" id="PF02897">
    <property type="entry name" value="Peptidase_S9_N"/>
    <property type="match status" value="1"/>
</dbReference>
<dbReference type="InterPro" id="IPR051543">
    <property type="entry name" value="Serine_Peptidase_S9A"/>
</dbReference>
<organism evidence="7 8">
    <name type="scientific">Aliikangiella coralliicola</name>
    <dbReference type="NCBI Taxonomy" id="2592383"/>
    <lineage>
        <taxon>Bacteria</taxon>
        <taxon>Pseudomonadati</taxon>
        <taxon>Pseudomonadota</taxon>
        <taxon>Gammaproteobacteria</taxon>
        <taxon>Oceanospirillales</taxon>
        <taxon>Pleioneaceae</taxon>
        <taxon>Aliikangiella</taxon>
    </lineage>
</organism>
<dbReference type="GO" id="GO:0004252">
    <property type="term" value="F:serine-type endopeptidase activity"/>
    <property type="evidence" value="ECO:0007669"/>
    <property type="project" value="InterPro"/>
</dbReference>
<proteinExistence type="inferred from homology"/>
<dbReference type="GO" id="GO:0006508">
    <property type="term" value="P:proteolysis"/>
    <property type="evidence" value="ECO:0007669"/>
    <property type="project" value="UniProtKB-KW"/>
</dbReference>
<dbReference type="Pfam" id="PF00326">
    <property type="entry name" value="Peptidase_S9"/>
    <property type="match status" value="1"/>
</dbReference>
<evidence type="ECO:0000313" key="7">
    <source>
        <dbReference type="EMBL" id="TQV86946.1"/>
    </source>
</evidence>
<dbReference type="InterPro" id="IPR029058">
    <property type="entry name" value="AB_hydrolase_fold"/>
</dbReference>
<evidence type="ECO:0000259" key="6">
    <source>
        <dbReference type="Pfam" id="PF02897"/>
    </source>
</evidence>
<keyword evidence="4" id="KW-0720">Serine protease</keyword>
<dbReference type="EMBL" id="VIKS01000009">
    <property type="protein sequence ID" value="TQV86946.1"/>
    <property type="molecule type" value="Genomic_DNA"/>
</dbReference>
<dbReference type="Proteomes" id="UP000315439">
    <property type="component" value="Unassembled WGS sequence"/>
</dbReference>
<sequence>MSQQESKHYPPIATKIDHILETHEHQRNDQYYWLRDDSRENPEVINYLQAENTYAKHKLAHTEKLQQTLFDEMTGRLEPNDESVPVFDKGYWYWSKYEDGQDYRIHIRQKGNLEAHHELLIDQNERAKGHEFYQLAALEISPDQKLLATAEDTVSRRQYDIRIKSLSSGEYYPEIIQNTSGEIVWSNDNQTLFYVKKDPVTLLPFQVYRHKIGTPTSDDILVYEEKDDTFYTYIYKTRSEKYIGIGVSSTMNSEEHFLDANDPSSELVCFLPREKDHKYSADHIGENFYFQTDLNALNEKLMYVNEKQIGSKRHWRELIPHQHDTLLQEFELFNDYLVINERVQGIEKLRLRDYQGNILQEIEFDDAAYTIGIGNNPDPASKVIRYFYSSMTTPDSQYEYDPQTRQSKLLKQDKVLGNFDIKAYQSERIMIEARDGKQVPVSLVYRKDKFKKEGKNPLLVYAYGSYGITIDPSFSISRLSLLDRGFVYAIAHIRGGKMLGRQWYEDGKKLTKMNTFTDYIDVTKALTEKGYGDNKKVYAMGGSAGGLLMGAVMNMAPEFYHGVVAAVPFVDVVTTMLDESIPLTTGEYDEWGNPNDKDYYEYMLSYSPYDQVSKQDYPNTLVVTGLHDSQVQYWEPAKWVAKLRAHKTDNNLLILDTDMEVGHGGKSGRYKSFIDQAKQYAFILDLAGISE</sequence>
<reference evidence="7 8" key="1">
    <citation type="submission" date="2019-07" db="EMBL/GenBank/DDBJ databases">
        <title>Draft genome for Aliikangiella sp. M105.</title>
        <authorList>
            <person name="Wang G."/>
        </authorList>
    </citation>
    <scope>NUCLEOTIDE SEQUENCE [LARGE SCALE GENOMIC DNA]</scope>
    <source>
        <strain evidence="7 8">M105</strain>
    </source>
</reference>
<dbReference type="InterPro" id="IPR001375">
    <property type="entry name" value="Peptidase_S9_cat"/>
</dbReference>
<dbReference type="PANTHER" id="PTHR11757:SF19">
    <property type="entry name" value="PROLYL ENDOPEPTIDASE-LIKE"/>
    <property type="match status" value="1"/>
</dbReference>
<name>A0A545UBV4_9GAMM</name>
<dbReference type="Gene3D" id="2.130.10.120">
    <property type="entry name" value="Prolyl oligopeptidase, N-terminal domain"/>
    <property type="match status" value="1"/>
</dbReference>
<dbReference type="InterPro" id="IPR023302">
    <property type="entry name" value="Pept_S9A_N"/>
</dbReference>